<dbReference type="InterPro" id="IPR041013">
    <property type="entry name" value="AOC-like"/>
</dbReference>
<reference evidence="3 4" key="1">
    <citation type="submission" date="2019-05" db="EMBL/GenBank/DDBJ databases">
        <title>Draft genome sequence of Actinomadura geliboluensis A8036.</title>
        <authorList>
            <person name="Saricaoglu S."/>
            <person name="Isik K."/>
        </authorList>
    </citation>
    <scope>NUCLEOTIDE SEQUENCE [LARGE SCALE GENOMIC DNA]</scope>
    <source>
        <strain evidence="3 4">A8036</strain>
    </source>
</reference>
<keyword evidence="1" id="KW-0732">Signal</keyword>
<proteinExistence type="predicted"/>
<dbReference type="Proteomes" id="UP000305238">
    <property type="component" value="Unassembled WGS sequence"/>
</dbReference>
<protein>
    <recommendedName>
        <fullName evidence="2">Allene oxide cyclase barrel-like domain-containing protein</fullName>
    </recommendedName>
</protein>
<name>A0A5S4H4D6_9ACTN</name>
<dbReference type="Pfam" id="PF18678">
    <property type="entry name" value="AOC_like"/>
    <property type="match status" value="1"/>
</dbReference>
<sequence>MRPSVRKPGTIALTTLTALACVSAGSAAHAESKRWDCVNITGLTEVVTIVDRTDVAPAGPSLGDVSTFHDEFFDASGAKVGTADGTAKLIPVVLDNLQWVDSTDVYGDGTIRATGITSISQALEGKVLTLSAVGKSGRYAGKFGTRTFRLVEQRDGQNVYETNYRLCG</sequence>
<dbReference type="GO" id="GO:0016853">
    <property type="term" value="F:isomerase activity"/>
    <property type="evidence" value="ECO:0007669"/>
    <property type="project" value="InterPro"/>
</dbReference>
<feature type="signal peptide" evidence="1">
    <location>
        <begin position="1"/>
        <end position="20"/>
    </location>
</feature>
<dbReference type="RefSeq" id="WP_138636675.1">
    <property type="nucleotide sequence ID" value="NZ_JASWDG010000029.1"/>
</dbReference>
<evidence type="ECO:0000259" key="2">
    <source>
        <dbReference type="Pfam" id="PF18678"/>
    </source>
</evidence>
<dbReference type="EMBL" id="VCKZ01000078">
    <property type="protein sequence ID" value="TMR39802.1"/>
    <property type="molecule type" value="Genomic_DNA"/>
</dbReference>
<feature type="chain" id="PRO_5039608521" description="Allene oxide cyclase barrel-like domain-containing protein" evidence="1">
    <location>
        <begin position="21"/>
        <end position="168"/>
    </location>
</feature>
<comment type="caution">
    <text evidence="3">The sequence shown here is derived from an EMBL/GenBank/DDBJ whole genome shotgun (WGS) entry which is preliminary data.</text>
</comment>
<evidence type="ECO:0000256" key="1">
    <source>
        <dbReference type="SAM" id="SignalP"/>
    </source>
</evidence>
<dbReference type="GO" id="GO:0017000">
    <property type="term" value="P:antibiotic biosynthetic process"/>
    <property type="evidence" value="ECO:0007669"/>
    <property type="project" value="InterPro"/>
</dbReference>
<dbReference type="AlphaFoldDB" id="A0A5S4H4D6"/>
<feature type="domain" description="Allene oxide cyclase barrel-like" evidence="2">
    <location>
        <begin position="45"/>
        <end position="155"/>
    </location>
</feature>
<dbReference type="PROSITE" id="PS51257">
    <property type="entry name" value="PROKAR_LIPOPROTEIN"/>
    <property type="match status" value="1"/>
</dbReference>
<organism evidence="3 4">
    <name type="scientific">Actinomadura geliboluensis</name>
    <dbReference type="NCBI Taxonomy" id="882440"/>
    <lineage>
        <taxon>Bacteria</taxon>
        <taxon>Bacillati</taxon>
        <taxon>Actinomycetota</taxon>
        <taxon>Actinomycetes</taxon>
        <taxon>Streptosporangiales</taxon>
        <taxon>Thermomonosporaceae</taxon>
        <taxon>Actinomadura</taxon>
    </lineage>
</organism>
<evidence type="ECO:0000313" key="4">
    <source>
        <dbReference type="Proteomes" id="UP000305238"/>
    </source>
</evidence>
<keyword evidence="4" id="KW-1185">Reference proteome</keyword>
<evidence type="ECO:0000313" key="3">
    <source>
        <dbReference type="EMBL" id="TMR39802.1"/>
    </source>
</evidence>
<dbReference type="OrthoDB" id="3530112at2"/>
<gene>
    <name evidence="3" type="ORF">ETD96_13485</name>
</gene>
<accession>A0A5S4H4D6</accession>